<gene>
    <name evidence="5" type="ORF">RS82_01901</name>
</gene>
<sequence>MSAGDRSAWSFGEDLRLRKDGELRLLLGGQVHNSSSSSTASIRQSFAHARELHANTVLAPVSWALTEPREGEFDFTLVDAMIDEARSRGLHLVLLWFGAFKNATSTYAPRWVRADRTRFPRAVVHAKTRGSAFHYSGVMPTPVLSVFSEALRDADATAFEAFITHLAEVDRTDVVALVQVENESGILRDSRDRSDLAETAWRRGAPAALIAAAREGDEGSLLHSLWVHGGRRDAGTWSEVLGDGSGADEIFMAWSIASYVQHLAERGQSVKRIPMYANAWLGPQPGQDEPGQWPSGGPSSRVIDVWRTAAPSLSLVGPDIYVDDADSAMRTYATGSQPFFVPESRLRAAELARAIGAYRAVGWSGFGVDGANPEGQVAGMLAYLTAFEPEIAEAQRAGRIGAVVVEPGAPPAETTVGDLTVSARGLSDIVRDFLLDVGVQLPDEALPVPDETLPREPVPTPGEQRPFGLIFAVADDELVVIGQGVKLDFAAPQGSVEVDSVVELLLDEGGVAPGRVLNGDERLQVVPVDRVGAARVALLRVS</sequence>
<evidence type="ECO:0000313" key="6">
    <source>
        <dbReference type="Proteomes" id="UP000034098"/>
    </source>
</evidence>
<dbReference type="EMBL" id="JYJA01000033">
    <property type="protein sequence ID" value="KJL42936.1"/>
    <property type="molecule type" value="Genomic_DNA"/>
</dbReference>
<dbReference type="GO" id="GO:0009341">
    <property type="term" value="C:beta-galactosidase complex"/>
    <property type="evidence" value="ECO:0007669"/>
    <property type="project" value="InterPro"/>
</dbReference>
<dbReference type="GO" id="GO:0004565">
    <property type="term" value="F:beta-galactosidase activity"/>
    <property type="evidence" value="ECO:0007669"/>
    <property type="project" value="InterPro"/>
</dbReference>
<evidence type="ECO:0000256" key="2">
    <source>
        <dbReference type="ARBA" id="ARBA00023295"/>
    </source>
</evidence>
<accession>A0A0M2H937</accession>
<dbReference type="Gene3D" id="3.20.20.80">
    <property type="entry name" value="Glycosidases"/>
    <property type="match status" value="1"/>
</dbReference>
<evidence type="ECO:0000313" key="5">
    <source>
        <dbReference type="EMBL" id="KJL42936.1"/>
    </source>
</evidence>
<dbReference type="InterPro" id="IPR013529">
    <property type="entry name" value="Glyco_hydro_42_N"/>
</dbReference>
<evidence type="ECO:0000256" key="1">
    <source>
        <dbReference type="ARBA" id="ARBA00022801"/>
    </source>
</evidence>
<dbReference type="Pfam" id="PF18120">
    <property type="entry name" value="DUF5597"/>
    <property type="match status" value="1"/>
</dbReference>
<dbReference type="InterPro" id="IPR017853">
    <property type="entry name" value="GH"/>
</dbReference>
<feature type="domain" description="DUF5597" evidence="4">
    <location>
        <begin position="383"/>
        <end position="524"/>
    </location>
</feature>
<dbReference type="Pfam" id="PF02449">
    <property type="entry name" value="Glyco_hydro_42"/>
    <property type="match status" value="1"/>
</dbReference>
<dbReference type="RefSeq" id="WP_045298625.1">
    <property type="nucleotide sequence ID" value="NZ_JYJA01000033.1"/>
</dbReference>
<dbReference type="Gene3D" id="2.60.220.20">
    <property type="entry name" value="putative beta-Galactosidase from caulobacter crescentus"/>
    <property type="match status" value="1"/>
</dbReference>
<keyword evidence="1" id="KW-0378">Hydrolase</keyword>
<proteinExistence type="predicted"/>
<dbReference type="Proteomes" id="UP000034098">
    <property type="component" value="Unassembled WGS sequence"/>
</dbReference>
<comment type="caution">
    <text evidence="5">The sequence shown here is derived from an EMBL/GenBank/DDBJ whole genome shotgun (WGS) entry which is preliminary data.</text>
</comment>
<feature type="domain" description="Glycoside hydrolase family 42 N-terminal" evidence="3">
    <location>
        <begin position="40"/>
        <end position="202"/>
    </location>
</feature>
<dbReference type="PATRIC" id="fig|69370.6.peg.1933"/>
<keyword evidence="2" id="KW-0326">Glycosidase</keyword>
<dbReference type="OrthoDB" id="9800974at2"/>
<reference evidence="5 6" key="1">
    <citation type="submission" date="2015-02" db="EMBL/GenBank/DDBJ databases">
        <title>Draft genome sequences of ten Microbacterium spp. with emphasis on heavy metal contaminated environments.</title>
        <authorList>
            <person name="Corretto E."/>
        </authorList>
    </citation>
    <scope>NUCLEOTIDE SEQUENCE [LARGE SCALE GENOMIC DNA]</scope>
    <source>
        <strain evidence="5 6">DSM 8608</strain>
    </source>
</reference>
<dbReference type="SUPFAM" id="SSF51445">
    <property type="entry name" value="(Trans)glycosidases"/>
    <property type="match status" value="1"/>
</dbReference>
<keyword evidence="6" id="KW-1185">Reference proteome</keyword>
<name>A0A0M2H937_MICTR</name>
<evidence type="ECO:0000259" key="4">
    <source>
        <dbReference type="Pfam" id="PF18120"/>
    </source>
</evidence>
<protein>
    <submittedName>
        <fullName evidence="5">Beta-galactosidase</fullName>
    </submittedName>
</protein>
<dbReference type="AlphaFoldDB" id="A0A0M2H937"/>
<dbReference type="GO" id="GO:0005975">
    <property type="term" value="P:carbohydrate metabolic process"/>
    <property type="evidence" value="ECO:0007669"/>
    <property type="project" value="InterPro"/>
</dbReference>
<organism evidence="5 6">
    <name type="scientific">Microbacterium trichothecenolyticum</name>
    <name type="common">Aureobacterium trichothecenolyticum</name>
    <dbReference type="NCBI Taxonomy" id="69370"/>
    <lineage>
        <taxon>Bacteria</taxon>
        <taxon>Bacillati</taxon>
        <taxon>Actinomycetota</taxon>
        <taxon>Actinomycetes</taxon>
        <taxon>Micrococcales</taxon>
        <taxon>Microbacteriaceae</taxon>
        <taxon>Microbacterium</taxon>
    </lineage>
</organism>
<dbReference type="InterPro" id="IPR040719">
    <property type="entry name" value="DUF5597"/>
</dbReference>
<evidence type="ECO:0000259" key="3">
    <source>
        <dbReference type="Pfam" id="PF02449"/>
    </source>
</evidence>